<accession>A0ACC3CH90</accession>
<sequence>MPIEDVVSALGRLSTVGGAGGGRGGGADGAGSPPPPPHGGRPRSRRGSARYSNGTDRLIPTRDGDTQTFFSLLQSENGYPDRLASFVNENRVVPDPSSGSDAAGPCASPDSRGGTSGRNGANGASTERHGPTATPPTYSSLLKTHLIGANLSSPADGRSPPGAAAAAAGATAAAGDPLRRRSLPQPLVDGAATGGLAAVPPHHPVPTYYPGGDPHGAAADGADAAVPSDLVRPGSSTGRPPSTGRAVEPDGLADADADVPRVGLAGEQPWTPSPTPPRRRPRTSRGGSGAWERPSALDGVDADASADWADAAAASASVGGGAGDGAGGTAGQAPPGGTNRSLLSALAAADDAAMGGLTSTPGGTKVFRFHRRSRGSRNSLGSITGALAGSAGCSVDSLGGADLLGGGGGCGGGTPTGGGGGAASGLRVGSLISPSLMDRLEDEEDCGAGAAASARRSSRSSTRRIARAPFKVLDAPLLQDDFYLNLVDWSSTNVIAVGLGSRVYLWSAATSVVTKLCDVGSTHGPVCSVSWSPRGRELAVGTMSGVVHVWDASTGQRVRSLPGHFSRVGVVAWSSTLLSSGSRDHRVLNRDLRVGNAVVHELAAHRQEVCGLRWSDDELQLASGGNDNKLLIWNATTLSSARGAAAAAAGGAAPGVRSSGWSPSGGDDAFIGNTVGDGDAGGGSRSSSSSFSSLSSGSRGRPVTAATSASTPGGVSIGAHGSSPEIRFSDHTAAVKAIAWSPHQRGLLASGGGTADRTIRFWNTSSAASLAVVDTGSQVCNLAWARNVNELVSTHGYSQNQVVVWRYPALAPVVTLTGHTWRVLYLAVNPTGETIVTGAGDETLRFWNLTVRLSGGHPKSHPR</sequence>
<evidence type="ECO:0000313" key="2">
    <source>
        <dbReference type="Proteomes" id="UP000798662"/>
    </source>
</evidence>
<gene>
    <name evidence="1" type="ORF">I4F81_011659</name>
</gene>
<dbReference type="Proteomes" id="UP000798662">
    <property type="component" value="Chromosome 3"/>
</dbReference>
<evidence type="ECO:0000313" key="1">
    <source>
        <dbReference type="EMBL" id="KAK1869178.1"/>
    </source>
</evidence>
<dbReference type="EMBL" id="CM020620">
    <property type="protein sequence ID" value="KAK1869178.1"/>
    <property type="molecule type" value="Genomic_DNA"/>
</dbReference>
<reference evidence="1" key="1">
    <citation type="submission" date="2019-11" db="EMBL/GenBank/DDBJ databases">
        <title>Nori genome reveals adaptations in red seaweeds to the harsh intertidal environment.</title>
        <authorList>
            <person name="Wang D."/>
            <person name="Mao Y."/>
        </authorList>
    </citation>
    <scope>NUCLEOTIDE SEQUENCE</scope>
    <source>
        <tissue evidence="1">Gametophyte</tissue>
    </source>
</reference>
<organism evidence="1 2">
    <name type="scientific">Pyropia yezoensis</name>
    <name type="common">Susabi-nori</name>
    <name type="synonym">Porphyra yezoensis</name>
    <dbReference type="NCBI Taxonomy" id="2788"/>
    <lineage>
        <taxon>Eukaryota</taxon>
        <taxon>Rhodophyta</taxon>
        <taxon>Bangiophyceae</taxon>
        <taxon>Bangiales</taxon>
        <taxon>Bangiaceae</taxon>
        <taxon>Pyropia</taxon>
    </lineage>
</organism>
<comment type="caution">
    <text evidence="1">The sequence shown here is derived from an EMBL/GenBank/DDBJ whole genome shotgun (WGS) entry which is preliminary data.</text>
</comment>
<keyword evidence="2" id="KW-1185">Reference proteome</keyword>
<protein>
    <submittedName>
        <fullName evidence="1">Uncharacterized protein</fullName>
    </submittedName>
</protein>
<name>A0ACC3CH90_PYRYE</name>
<proteinExistence type="predicted"/>